<keyword evidence="3" id="KW-1185">Reference proteome</keyword>
<reference evidence="2 3" key="1">
    <citation type="journal article" date="2020" name="ISME J.">
        <title>Uncovering the hidden diversity of litter-decomposition mechanisms in mushroom-forming fungi.</title>
        <authorList>
            <person name="Floudas D."/>
            <person name="Bentzer J."/>
            <person name="Ahren D."/>
            <person name="Johansson T."/>
            <person name="Persson P."/>
            <person name="Tunlid A."/>
        </authorList>
    </citation>
    <scope>NUCLEOTIDE SEQUENCE [LARGE SCALE GENOMIC DNA]</scope>
    <source>
        <strain evidence="2 3">CBS 175.51</strain>
    </source>
</reference>
<name>A0A8H5BIZ3_9AGAR</name>
<sequence length="116" mass="13244">MVMDELLPTASPQCSTPAPNHRAHGPVDYAEDTVAPTNEWLSVRLKAHRHRSGHLESEGLPRYLYHEGLDLDCIASKVNSRHRFILRLFLRVLHYDPDIRIGLNPPPALYSPQRCK</sequence>
<dbReference type="EMBL" id="JAACJK010000165">
    <property type="protein sequence ID" value="KAF5324051.1"/>
    <property type="molecule type" value="Genomic_DNA"/>
</dbReference>
<protein>
    <submittedName>
        <fullName evidence="2">Uncharacterized protein</fullName>
    </submittedName>
</protein>
<evidence type="ECO:0000313" key="2">
    <source>
        <dbReference type="EMBL" id="KAF5324051.1"/>
    </source>
</evidence>
<gene>
    <name evidence="2" type="ORF">D9611_008366</name>
</gene>
<accession>A0A8H5BIZ3</accession>
<evidence type="ECO:0000256" key="1">
    <source>
        <dbReference type="SAM" id="MobiDB-lite"/>
    </source>
</evidence>
<comment type="caution">
    <text evidence="2">The sequence shown here is derived from an EMBL/GenBank/DDBJ whole genome shotgun (WGS) entry which is preliminary data.</text>
</comment>
<dbReference type="Proteomes" id="UP000541558">
    <property type="component" value="Unassembled WGS sequence"/>
</dbReference>
<organism evidence="2 3">
    <name type="scientific">Ephemerocybe angulata</name>
    <dbReference type="NCBI Taxonomy" id="980116"/>
    <lineage>
        <taxon>Eukaryota</taxon>
        <taxon>Fungi</taxon>
        <taxon>Dikarya</taxon>
        <taxon>Basidiomycota</taxon>
        <taxon>Agaricomycotina</taxon>
        <taxon>Agaricomycetes</taxon>
        <taxon>Agaricomycetidae</taxon>
        <taxon>Agaricales</taxon>
        <taxon>Agaricineae</taxon>
        <taxon>Psathyrellaceae</taxon>
        <taxon>Ephemerocybe</taxon>
    </lineage>
</organism>
<proteinExistence type="predicted"/>
<evidence type="ECO:0000313" key="3">
    <source>
        <dbReference type="Proteomes" id="UP000541558"/>
    </source>
</evidence>
<dbReference type="AlphaFoldDB" id="A0A8H5BIZ3"/>
<feature type="region of interest" description="Disordered" evidence="1">
    <location>
        <begin position="1"/>
        <end position="26"/>
    </location>
</feature>